<dbReference type="Proteomes" id="UP000258309">
    <property type="component" value="Unassembled WGS sequence"/>
</dbReference>
<gene>
    <name evidence="5" type="ORF">B7463_g6695</name>
</gene>
<dbReference type="EMBL" id="NCSJ02000122">
    <property type="protein sequence ID" value="RFU29651.1"/>
    <property type="molecule type" value="Genomic_DNA"/>
</dbReference>
<dbReference type="InterPro" id="IPR020846">
    <property type="entry name" value="MFS_dom"/>
</dbReference>
<comment type="subcellular location">
    <subcellularLocation>
        <location evidence="1">Membrane</location>
        <topology evidence="1">Multi-pass membrane protein</topology>
    </subcellularLocation>
</comment>
<evidence type="ECO:0000313" key="6">
    <source>
        <dbReference type="Proteomes" id="UP000258309"/>
    </source>
</evidence>
<dbReference type="GO" id="GO:0016020">
    <property type="term" value="C:membrane"/>
    <property type="evidence" value="ECO:0007669"/>
    <property type="project" value="UniProtKB-SubCell"/>
</dbReference>
<feature type="transmembrane region" description="Helical" evidence="3">
    <location>
        <begin position="42"/>
        <end position="63"/>
    </location>
</feature>
<keyword evidence="3" id="KW-0472">Membrane</keyword>
<dbReference type="InterPro" id="IPR050327">
    <property type="entry name" value="Proton-linked_MCT"/>
</dbReference>
<sequence length="328" mass="36063">MNDAEQQIDEIALNDNLVPSNGNRPQTQHEFSLPPADGGKDAWLVLAGCTVIEGVVWSLPYSFGVFQDYYSKSEELKGDRSNIALIGTLGLGILYLGSPINLLLHRRWPQHRLKFLISGLLISSLSLTAASFATRVWQLILTQGILYAVGSGMMSYPTMIFLDQWFVRRKGLAFGIAWASTNFWGVAAPFFVSWSLKHFSFRTTLRIWVILTVILATPLIPFIRPRVPAATGAQFRKINLNFAISAPFLPLQVGSLLEGFGYFLPGIFLPSYARSLGLSTTIATVGVGLINTGNFFGCIVIGYLVDRWHVTDVIMLCTVGGTLSVALL</sequence>
<evidence type="ECO:0000259" key="4">
    <source>
        <dbReference type="PROSITE" id="PS50850"/>
    </source>
</evidence>
<organism evidence="5 6">
    <name type="scientific">Scytalidium lignicola</name>
    <name type="common">Hyphomycete</name>
    <dbReference type="NCBI Taxonomy" id="5539"/>
    <lineage>
        <taxon>Eukaryota</taxon>
        <taxon>Fungi</taxon>
        <taxon>Dikarya</taxon>
        <taxon>Ascomycota</taxon>
        <taxon>Pezizomycotina</taxon>
        <taxon>Leotiomycetes</taxon>
        <taxon>Leotiomycetes incertae sedis</taxon>
        <taxon>Scytalidium</taxon>
    </lineage>
</organism>
<feature type="domain" description="Major facilitator superfamily (MFS) profile" evidence="4">
    <location>
        <begin position="247"/>
        <end position="328"/>
    </location>
</feature>
<dbReference type="GO" id="GO:0022857">
    <property type="term" value="F:transmembrane transporter activity"/>
    <property type="evidence" value="ECO:0007669"/>
    <property type="project" value="InterPro"/>
</dbReference>
<keyword evidence="3" id="KW-0812">Transmembrane</keyword>
<dbReference type="InterPro" id="IPR011701">
    <property type="entry name" value="MFS"/>
</dbReference>
<proteinExistence type="inferred from homology"/>
<feature type="non-terminal residue" evidence="5">
    <location>
        <position position="1"/>
    </location>
</feature>
<feature type="non-terminal residue" evidence="5">
    <location>
        <position position="328"/>
    </location>
</feature>
<reference evidence="5 6" key="1">
    <citation type="submission" date="2018-05" db="EMBL/GenBank/DDBJ databases">
        <title>Draft genome sequence of Scytalidium lignicola DSM 105466, a ubiquitous saprotrophic fungus.</title>
        <authorList>
            <person name="Buettner E."/>
            <person name="Gebauer A.M."/>
            <person name="Hofrichter M."/>
            <person name="Liers C."/>
            <person name="Kellner H."/>
        </authorList>
    </citation>
    <scope>NUCLEOTIDE SEQUENCE [LARGE SCALE GENOMIC DNA]</scope>
    <source>
        <strain evidence="5 6">DSM 105466</strain>
    </source>
</reference>
<feature type="transmembrane region" description="Helical" evidence="3">
    <location>
        <begin position="140"/>
        <end position="162"/>
    </location>
</feature>
<dbReference type="InterPro" id="IPR036259">
    <property type="entry name" value="MFS_trans_sf"/>
</dbReference>
<feature type="transmembrane region" description="Helical" evidence="3">
    <location>
        <begin position="174"/>
        <end position="193"/>
    </location>
</feature>
<keyword evidence="6" id="KW-1185">Reference proteome</keyword>
<dbReference type="PANTHER" id="PTHR11360">
    <property type="entry name" value="MONOCARBOXYLATE TRANSPORTER"/>
    <property type="match status" value="1"/>
</dbReference>
<feature type="transmembrane region" description="Helical" evidence="3">
    <location>
        <begin position="205"/>
        <end position="223"/>
    </location>
</feature>
<name>A0A3E2H8Y2_SCYLI</name>
<feature type="transmembrane region" description="Helical" evidence="3">
    <location>
        <begin position="276"/>
        <end position="305"/>
    </location>
</feature>
<dbReference type="SUPFAM" id="SSF103473">
    <property type="entry name" value="MFS general substrate transporter"/>
    <property type="match status" value="1"/>
</dbReference>
<protein>
    <recommendedName>
        <fullName evidence="4">Major facilitator superfamily (MFS) profile domain-containing protein</fullName>
    </recommendedName>
</protein>
<comment type="caution">
    <text evidence="5">The sequence shown here is derived from an EMBL/GenBank/DDBJ whole genome shotgun (WGS) entry which is preliminary data.</text>
</comment>
<dbReference type="Gene3D" id="1.20.1250.20">
    <property type="entry name" value="MFS general substrate transporter like domains"/>
    <property type="match status" value="2"/>
</dbReference>
<dbReference type="PROSITE" id="PS50850">
    <property type="entry name" value="MFS"/>
    <property type="match status" value="1"/>
</dbReference>
<feature type="transmembrane region" description="Helical" evidence="3">
    <location>
        <begin position="115"/>
        <end position="134"/>
    </location>
</feature>
<feature type="transmembrane region" description="Helical" evidence="3">
    <location>
        <begin position="244"/>
        <end position="264"/>
    </location>
</feature>
<dbReference type="Pfam" id="PF07690">
    <property type="entry name" value="MFS_1"/>
    <property type="match status" value="1"/>
</dbReference>
<evidence type="ECO:0000256" key="2">
    <source>
        <dbReference type="ARBA" id="ARBA00006727"/>
    </source>
</evidence>
<evidence type="ECO:0000256" key="3">
    <source>
        <dbReference type="SAM" id="Phobius"/>
    </source>
</evidence>
<accession>A0A3E2H8Y2</accession>
<dbReference type="OrthoDB" id="2213137at2759"/>
<keyword evidence="3" id="KW-1133">Transmembrane helix</keyword>
<dbReference type="PANTHER" id="PTHR11360:SF287">
    <property type="entry name" value="MFS MONOCARBOXYLATE TRANSPORTER"/>
    <property type="match status" value="1"/>
</dbReference>
<dbReference type="OMA" id="RIWVILT"/>
<dbReference type="AlphaFoldDB" id="A0A3E2H8Y2"/>
<feature type="transmembrane region" description="Helical" evidence="3">
    <location>
        <begin position="83"/>
        <end position="103"/>
    </location>
</feature>
<comment type="similarity">
    <text evidence="2">Belongs to the major facilitator superfamily. Monocarboxylate porter (TC 2.A.1.13) family.</text>
</comment>
<evidence type="ECO:0000313" key="5">
    <source>
        <dbReference type="EMBL" id="RFU29651.1"/>
    </source>
</evidence>
<evidence type="ECO:0000256" key="1">
    <source>
        <dbReference type="ARBA" id="ARBA00004141"/>
    </source>
</evidence>